<dbReference type="PANTHER" id="PTHR12357">
    <property type="entry name" value="YTH YT521-B HOMOLOGY DOMAIN-CONTAINING"/>
    <property type="match status" value="1"/>
</dbReference>
<evidence type="ECO:0000313" key="3">
    <source>
        <dbReference type="EMBL" id="CAD7652346.1"/>
    </source>
</evidence>
<proteinExistence type="predicted"/>
<dbReference type="OrthoDB" id="5842105at2759"/>
<feature type="region of interest" description="Disordered" evidence="1">
    <location>
        <begin position="473"/>
        <end position="497"/>
    </location>
</feature>
<organism evidence="3">
    <name type="scientific">Oppiella nova</name>
    <dbReference type="NCBI Taxonomy" id="334625"/>
    <lineage>
        <taxon>Eukaryota</taxon>
        <taxon>Metazoa</taxon>
        <taxon>Ecdysozoa</taxon>
        <taxon>Arthropoda</taxon>
        <taxon>Chelicerata</taxon>
        <taxon>Arachnida</taxon>
        <taxon>Acari</taxon>
        <taxon>Acariformes</taxon>
        <taxon>Sarcoptiformes</taxon>
        <taxon>Oribatida</taxon>
        <taxon>Brachypylina</taxon>
        <taxon>Oppioidea</taxon>
        <taxon>Oppiidae</taxon>
        <taxon>Oppiella</taxon>
    </lineage>
</organism>
<evidence type="ECO:0000256" key="1">
    <source>
        <dbReference type="SAM" id="MobiDB-lite"/>
    </source>
</evidence>
<dbReference type="EMBL" id="OC920257">
    <property type="protein sequence ID" value="CAD7652346.1"/>
    <property type="molecule type" value="Genomic_DNA"/>
</dbReference>
<feature type="domain" description="YTH" evidence="2">
    <location>
        <begin position="262"/>
        <end position="399"/>
    </location>
</feature>
<dbReference type="InterPro" id="IPR045168">
    <property type="entry name" value="YTH_prot"/>
</dbReference>
<gene>
    <name evidence="3" type="ORF">ONB1V03_LOCUS9009</name>
</gene>
<feature type="compositionally biased region" description="Polar residues" evidence="1">
    <location>
        <begin position="86"/>
        <end position="95"/>
    </location>
</feature>
<dbReference type="GO" id="GO:0005654">
    <property type="term" value="C:nucleoplasm"/>
    <property type="evidence" value="ECO:0007669"/>
    <property type="project" value="TreeGrafter"/>
</dbReference>
<feature type="compositionally biased region" description="Basic and acidic residues" evidence="1">
    <location>
        <begin position="96"/>
        <end position="117"/>
    </location>
</feature>
<dbReference type="GO" id="GO:0003729">
    <property type="term" value="F:mRNA binding"/>
    <property type="evidence" value="ECO:0007669"/>
    <property type="project" value="TreeGrafter"/>
</dbReference>
<dbReference type="GO" id="GO:0000381">
    <property type="term" value="P:regulation of alternative mRNA splicing, via spliceosome"/>
    <property type="evidence" value="ECO:0007669"/>
    <property type="project" value="TreeGrafter"/>
</dbReference>
<reference evidence="3" key="1">
    <citation type="submission" date="2020-11" db="EMBL/GenBank/DDBJ databases">
        <authorList>
            <person name="Tran Van P."/>
        </authorList>
    </citation>
    <scope>NUCLEOTIDE SEQUENCE</scope>
</reference>
<accession>A0A7R9M2P9</accession>
<dbReference type="Pfam" id="PF04146">
    <property type="entry name" value="YTH"/>
    <property type="match status" value="1"/>
</dbReference>
<dbReference type="Gene3D" id="3.10.590.10">
    <property type="entry name" value="ph1033 like domains"/>
    <property type="match status" value="1"/>
</dbReference>
<feature type="region of interest" description="Disordered" evidence="1">
    <location>
        <begin position="447"/>
        <end position="466"/>
    </location>
</feature>
<evidence type="ECO:0000259" key="2">
    <source>
        <dbReference type="PROSITE" id="PS50882"/>
    </source>
</evidence>
<feature type="compositionally biased region" description="Low complexity" evidence="1">
    <location>
        <begin position="170"/>
        <end position="203"/>
    </location>
</feature>
<dbReference type="InterPro" id="IPR007275">
    <property type="entry name" value="YTH_domain"/>
</dbReference>
<evidence type="ECO:0000313" key="4">
    <source>
        <dbReference type="Proteomes" id="UP000728032"/>
    </source>
</evidence>
<sequence>MGRNEERNVLDQLLGTPEDDDLDVELGRSEKKNVLDQLLGTPEDDDLDVELGRSEKKSRSKRTSSVVKAVNSKECPKLNSSVTLKQENKVVSNSKNDFHTKYQNEDIRRDSLSEAPKKSMKSVANELVKETKSPKKISPNKGVPKSGGEPMVEFAAKSNSNNSGDEYSSSHDSSCSCEDHSSIVSNGNQSSHSSSRSMSPKNKSSGHRRTRSVSPSNREPKKRLRCEPDERRKSKRRRRSSHSQSVSRRDPNSLLRYFFKDSCFFVMKSNNHENVVLSKAKGVWSTPPQNETKLNRAFKEFRNVILIFSVKESGKFQGFARLASESRHDSQPIQWVLPHGLNARALGGVFYLDWICRRELSFTKTLHLFNPFNDGKPVKIARDGQEIDPRVGEELCRLFPSDETVELIPMLKRMKKQTAHRPRTHRIRGPFMDFNERNKPNISSRIDFRNRERANPPPNHSFPSSQLNFQSIKKRLGPPLPPTGPLPRRDIRDGRNERIIPRPMPRREFMVNGNISNFHRNMAPPMPPFTQRPFIEPPFQQRLELPPKPRPMDKRIYDRNVDEFIRRTYRPPQRDRRYREVRY</sequence>
<dbReference type="PANTHER" id="PTHR12357:SF3">
    <property type="entry name" value="YTH DOMAIN-CONTAINING PROTEIN 1"/>
    <property type="match status" value="1"/>
</dbReference>
<feature type="compositionally biased region" description="Basic and acidic residues" evidence="1">
    <location>
        <begin position="487"/>
        <end position="497"/>
    </location>
</feature>
<dbReference type="GO" id="GO:1990247">
    <property type="term" value="F:N6-methyladenosine-containing RNA reader activity"/>
    <property type="evidence" value="ECO:0007669"/>
    <property type="project" value="TreeGrafter"/>
</dbReference>
<feature type="region of interest" description="Disordered" evidence="1">
    <location>
        <begin position="1"/>
        <end position="72"/>
    </location>
</feature>
<dbReference type="EMBL" id="CAJPVJ010005432">
    <property type="protein sequence ID" value="CAG2169533.1"/>
    <property type="molecule type" value="Genomic_DNA"/>
</dbReference>
<keyword evidence="4" id="KW-1185">Reference proteome</keyword>
<dbReference type="Proteomes" id="UP000728032">
    <property type="component" value="Unassembled WGS sequence"/>
</dbReference>
<feature type="region of interest" description="Disordered" evidence="1">
    <location>
        <begin position="86"/>
        <end position="248"/>
    </location>
</feature>
<dbReference type="CDD" id="cd21134">
    <property type="entry name" value="YTH"/>
    <property type="match status" value="1"/>
</dbReference>
<protein>
    <recommendedName>
        <fullName evidence="2">YTH domain-containing protein</fullName>
    </recommendedName>
</protein>
<dbReference type="PROSITE" id="PS50882">
    <property type="entry name" value="YTH"/>
    <property type="match status" value="1"/>
</dbReference>
<dbReference type="GO" id="GO:0000398">
    <property type="term" value="P:mRNA splicing, via spliceosome"/>
    <property type="evidence" value="ECO:0007669"/>
    <property type="project" value="TreeGrafter"/>
</dbReference>
<feature type="compositionally biased region" description="Basic and acidic residues" evidence="1">
    <location>
        <begin position="25"/>
        <end position="34"/>
    </location>
</feature>
<dbReference type="AlphaFoldDB" id="A0A7R9M2P9"/>
<name>A0A7R9M2P9_9ACAR</name>
<feature type="compositionally biased region" description="Polar residues" evidence="1">
    <location>
        <begin position="157"/>
        <end position="167"/>
    </location>
</feature>